<evidence type="ECO:0000313" key="4">
    <source>
        <dbReference type="EMBL" id="CQD20255.1"/>
    </source>
</evidence>
<dbReference type="Proteomes" id="UP000199601">
    <property type="component" value="Unassembled WGS sequence"/>
</dbReference>
<reference evidence="5" key="1">
    <citation type="submission" date="2015-03" db="EMBL/GenBank/DDBJ databases">
        <authorList>
            <person name="Urmite Genomes"/>
        </authorList>
    </citation>
    <scope>NUCLEOTIDE SEQUENCE [LARGE SCALE GENOMIC DNA]</scope>
    <source>
        <strain evidence="5">CSUR P1344</strain>
    </source>
</reference>
<evidence type="ECO:0000256" key="1">
    <source>
        <dbReference type="SAM" id="MobiDB-lite"/>
    </source>
</evidence>
<keyword evidence="2" id="KW-0812">Transmembrane</keyword>
<gene>
    <name evidence="4" type="ORF">BN000_04843</name>
</gene>
<dbReference type="AlphaFoldDB" id="A0A0U1DQQ2"/>
<dbReference type="InterPro" id="IPR025403">
    <property type="entry name" value="TgpA-like_C"/>
</dbReference>
<feature type="transmembrane region" description="Helical" evidence="2">
    <location>
        <begin position="155"/>
        <end position="177"/>
    </location>
</feature>
<accession>A0A0U1DQQ2</accession>
<sequence length="314" mass="33005">MPGMDKPTGRAVALIALLLVLSAALRGYLPSPHPAARWEETGGPAALVFVVATLGVTLALVTIAVIARLRDPRAAAPRAGQLSEMLGTGRGRPSWRGLLIGLAVIGSWLLIVWVATHLLAPHHVGQAPPAPATGAASPEQANAPPPQPHARNGDVFGILLAASVPMLLVIVTGTVVISRRRWRAAAPGAVADDHAEPPAPPSRSESLARAAERGLAEMADLSREPREAIIACYAAMERELAHVPGAVPQDFDTPTEVLARAVEHRALHADNAVQLVNLFAEARFSPHVMNEGHRDVAVRVLQLVLDELGTRSAA</sequence>
<dbReference type="EMBL" id="CTEC01000002">
    <property type="protein sequence ID" value="CQD20255.1"/>
    <property type="molecule type" value="Genomic_DNA"/>
</dbReference>
<name>A0A0U1DQQ2_9MYCO</name>
<protein>
    <recommendedName>
        <fullName evidence="3">Protein-glutamine gamma-glutamyltransferase-like C-terminal domain-containing protein</fullName>
    </recommendedName>
</protein>
<dbReference type="Pfam" id="PF13559">
    <property type="entry name" value="DUF4129"/>
    <property type="match status" value="1"/>
</dbReference>
<evidence type="ECO:0000256" key="2">
    <source>
        <dbReference type="SAM" id="Phobius"/>
    </source>
</evidence>
<keyword evidence="2" id="KW-0472">Membrane</keyword>
<feature type="region of interest" description="Disordered" evidence="1">
    <location>
        <begin position="187"/>
        <end position="211"/>
    </location>
</feature>
<organism evidence="4 5">
    <name type="scientific">Mycobacterium europaeum</name>
    <dbReference type="NCBI Taxonomy" id="761804"/>
    <lineage>
        <taxon>Bacteria</taxon>
        <taxon>Bacillati</taxon>
        <taxon>Actinomycetota</taxon>
        <taxon>Actinomycetes</taxon>
        <taxon>Mycobacteriales</taxon>
        <taxon>Mycobacteriaceae</taxon>
        <taxon>Mycobacterium</taxon>
        <taxon>Mycobacterium simiae complex</taxon>
    </lineage>
</organism>
<keyword evidence="2" id="KW-1133">Transmembrane helix</keyword>
<feature type="transmembrane region" description="Helical" evidence="2">
    <location>
        <begin position="98"/>
        <end position="120"/>
    </location>
</feature>
<feature type="region of interest" description="Disordered" evidence="1">
    <location>
        <begin position="127"/>
        <end position="149"/>
    </location>
</feature>
<proteinExistence type="predicted"/>
<evidence type="ECO:0000313" key="5">
    <source>
        <dbReference type="Proteomes" id="UP000199601"/>
    </source>
</evidence>
<feature type="domain" description="Protein-glutamine gamma-glutamyltransferase-like C-terminal" evidence="3">
    <location>
        <begin position="232"/>
        <end position="301"/>
    </location>
</feature>
<feature type="transmembrane region" description="Helical" evidence="2">
    <location>
        <begin position="45"/>
        <end position="69"/>
    </location>
</feature>
<keyword evidence="5" id="KW-1185">Reference proteome</keyword>
<evidence type="ECO:0000259" key="3">
    <source>
        <dbReference type="Pfam" id="PF13559"/>
    </source>
</evidence>